<dbReference type="OMA" id="NASCCLQ"/>
<dbReference type="STRING" id="7209.A0A1I7W387"/>
<dbReference type="Gene3D" id="1.25.40.10">
    <property type="entry name" value="Tetratricopeptide repeat domain"/>
    <property type="match status" value="1"/>
</dbReference>
<dbReference type="PANTHER" id="PTHR16276:SF1">
    <property type="entry name" value="SMALL RIBOSOMAL SUBUNIT PROTEIN MS39"/>
    <property type="match status" value="1"/>
</dbReference>
<dbReference type="GO" id="GO:1990904">
    <property type="term" value="C:ribonucleoprotein complex"/>
    <property type="evidence" value="ECO:0007669"/>
    <property type="project" value="UniProtKB-KW"/>
</dbReference>
<dbReference type="Pfam" id="PF22330">
    <property type="entry name" value="Rib_mS39_PPR"/>
    <property type="match status" value="1"/>
</dbReference>
<evidence type="ECO:0000256" key="11">
    <source>
        <dbReference type="ARBA" id="ARBA00035134"/>
    </source>
</evidence>
<feature type="repeat" description="PPR" evidence="12">
    <location>
        <begin position="231"/>
        <end position="268"/>
    </location>
</feature>
<keyword evidence="4" id="KW-0677">Repeat</keyword>
<accession>A0A1I7W387</accession>
<dbReference type="Pfam" id="PF13812">
    <property type="entry name" value="PPR_3"/>
    <property type="match status" value="1"/>
</dbReference>
<keyword evidence="7" id="KW-0809">Transit peptide</keyword>
<dbReference type="InterPro" id="IPR011990">
    <property type="entry name" value="TPR-like_helical_dom_sf"/>
</dbReference>
<evidence type="ECO:0000313" key="13">
    <source>
        <dbReference type="EMBL" id="EFO18751.1"/>
    </source>
</evidence>
<organism evidence="14 15">
    <name type="scientific">Loa loa</name>
    <name type="common">Eye worm</name>
    <name type="synonym">Filaria loa</name>
    <dbReference type="NCBI Taxonomy" id="7209"/>
    <lineage>
        <taxon>Eukaryota</taxon>
        <taxon>Metazoa</taxon>
        <taxon>Ecdysozoa</taxon>
        <taxon>Nematoda</taxon>
        <taxon>Chromadorea</taxon>
        <taxon>Rhabditida</taxon>
        <taxon>Spirurina</taxon>
        <taxon>Spiruromorpha</taxon>
        <taxon>Filarioidea</taxon>
        <taxon>Onchocercidae</taxon>
        <taxon>Loa</taxon>
    </lineage>
</organism>
<dbReference type="GO" id="GO:0006417">
    <property type="term" value="P:regulation of translation"/>
    <property type="evidence" value="ECO:0007669"/>
    <property type="project" value="UniProtKB-KW"/>
</dbReference>
<dbReference type="OrthoDB" id="185373at2759"/>
<comment type="subcellular location">
    <subcellularLocation>
        <location evidence="1">Mitochondrion</location>
    </subcellularLocation>
</comment>
<dbReference type="KEGG" id="loa:LOAG_09745"/>
<evidence type="ECO:0000256" key="10">
    <source>
        <dbReference type="ARBA" id="ARBA00023274"/>
    </source>
</evidence>
<keyword evidence="6" id="KW-0694">RNA-binding</keyword>
<keyword evidence="9" id="KW-0496">Mitochondrion</keyword>
<dbReference type="PROSITE" id="PS51375">
    <property type="entry name" value="PPR"/>
    <property type="match status" value="1"/>
</dbReference>
<reference evidence="13 14" key="1">
    <citation type="submission" date="2012-04" db="EMBL/GenBank/DDBJ databases">
        <title>The Genome Sequence of Loa loa.</title>
        <authorList>
            <consortium name="The Broad Institute Genome Sequencing Platform"/>
            <consortium name="Broad Institute Genome Sequencing Center for Infectious Disease"/>
            <person name="Nutman T.B."/>
            <person name="Fink D.L."/>
            <person name="Russ C."/>
            <person name="Young S."/>
            <person name="Zeng Q."/>
            <person name="Gargeya S."/>
            <person name="Alvarado L."/>
            <person name="Berlin A."/>
            <person name="Chapman S.B."/>
            <person name="Chen Z."/>
            <person name="Freedman E."/>
            <person name="Gellesch M."/>
            <person name="Goldberg J."/>
            <person name="Griggs A."/>
            <person name="Gujja S."/>
            <person name="Heilman E.R."/>
            <person name="Heiman D."/>
            <person name="Howarth C."/>
            <person name="Mehta T."/>
            <person name="Neiman D."/>
            <person name="Pearson M."/>
            <person name="Roberts A."/>
            <person name="Saif S."/>
            <person name="Shea T."/>
            <person name="Shenoy N."/>
            <person name="Sisk P."/>
            <person name="Stolte C."/>
            <person name="Sykes S."/>
            <person name="White J."/>
            <person name="Yandava C."/>
            <person name="Haas B."/>
            <person name="Henn M.R."/>
            <person name="Nusbaum C."/>
            <person name="Birren B."/>
        </authorList>
    </citation>
    <scope>NUCLEOTIDE SEQUENCE [LARGE SCALE GENOMIC DNA]</scope>
</reference>
<keyword evidence="5" id="KW-0810">Translation regulation</keyword>
<comment type="similarity">
    <text evidence="2">Belongs to the mitochondrion-specific ribosomal protein mS39 family.</text>
</comment>
<evidence type="ECO:0000256" key="9">
    <source>
        <dbReference type="ARBA" id="ARBA00023128"/>
    </source>
</evidence>
<evidence type="ECO:0000313" key="15">
    <source>
        <dbReference type="WBParaSite" id="EN70_9150"/>
    </source>
</evidence>
<evidence type="ECO:0000313" key="14">
    <source>
        <dbReference type="Proteomes" id="UP000095285"/>
    </source>
</evidence>
<sequence length="669" mass="77148">MFRSLNKWQKLGTSISSRNLLSTTTNNLENSLICQELLPNTVEEIGIPYAIKRSPTDLLRALADTVGVDPTAPHFALIDDPLTIPTDSQRDLYFVAKEMGRRAAQQLAQEWPTLFMYDTDIPRIQAYRPQKSPDVSEIAPTVENLQKLIALKEVVGANQLYDKLAAENVTIPREVLVDLFRLLVYYNGKPIPASEMLWHGWRNYGCQVEQEPEMWDSGGAADLLFEELEKDKEIYSLMIAGLCKYSNAECTTRALELYKEMREKSFVPTVEAYYGLITIAKTWQEAIFYLKDMAQKSIKPNIRIFNALIEKSISVQLRDQFNTAIKILNEATTVGCKPSLRTYSLLMRSCLKQRNISKSVCLAHLVHILAELERTEAIEMLEKGDEEFFTSAMDFALQTRNIAVAERILALYRAPNNYVRLPAFLGEAEFYGLYLRIVISQLSLQELEKQYMSLVPRAVPFSNNLAMIMLRRLQTEKNVPWLFSRRLIEDFITSRHILRPHLNQLLRSYLLSMDLKKMTVEQKEELRDLVVKIVDIFVEISRFSEIKRLQKIQKKLEPDFIADMSLMMIKLDERERAWKFLALLLDEEAKQGEAATVSNERSPNYEILNLLMQEALNEGNWYNASCCLQIMALYSLSENLKSEADRISKHCNLTSIQRKILENFIDVRT</sequence>
<dbReference type="GO" id="GO:0005739">
    <property type="term" value="C:mitochondrion"/>
    <property type="evidence" value="ECO:0007669"/>
    <property type="project" value="UniProtKB-SubCell"/>
</dbReference>
<dbReference type="InterPro" id="IPR037387">
    <property type="entry name" value="PTCD3"/>
</dbReference>
<keyword evidence="14" id="KW-1185">Reference proteome</keyword>
<dbReference type="InterPro" id="IPR055063">
    <property type="entry name" value="Rib_mS39_PPR"/>
</dbReference>
<dbReference type="GeneID" id="9947185"/>
<dbReference type="CTD" id="9947185"/>
<dbReference type="NCBIfam" id="TIGR00756">
    <property type="entry name" value="PPR"/>
    <property type="match status" value="1"/>
</dbReference>
<name>A0A1I7W387_LOALO</name>
<evidence type="ECO:0000256" key="3">
    <source>
        <dbReference type="ARBA" id="ARBA00022730"/>
    </source>
</evidence>
<dbReference type="Proteomes" id="UP000095285">
    <property type="component" value="Unassembled WGS sequence"/>
</dbReference>
<dbReference type="EMBL" id="JH712238">
    <property type="protein sequence ID" value="EFO18751.1"/>
    <property type="molecule type" value="Genomic_DNA"/>
</dbReference>
<accession>A0A1S0TRE7</accession>
<dbReference type="GO" id="GO:0032543">
    <property type="term" value="P:mitochondrial translation"/>
    <property type="evidence" value="ECO:0007669"/>
    <property type="project" value="InterPro"/>
</dbReference>
<evidence type="ECO:0000256" key="2">
    <source>
        <dbReference type="ARBA" id="ARBA00008551"/>
    </source>
</evidence>
<dbReference type="FunCoup" id="A0A1I7W387">
    <property type="interactions" value="1917"/>
</dbReference>
<evidence type="ECO:0000256" key="7">
    <source>
        <dbReference type="ARBA" id="ARBA00022946"/>
    </source>
</evidence>
<protein>
    <recommendedName>
        <fullName evidence="11">Small ribosomal subunit protein mS39</fullName>
    </recommendedName>
</protein>
<reference evidence="15" key="2">
    <citation type="submission" date="2016-11" db="UniProtKB">
        <authorList>
            <consortium name="WormBaseParasite"/>
        </authorList>
    </citation>
    <scope>IDENTIFICATION</scope>
</reference>
<evidence type="ECO:0000256" key="8">
    <source>
        <dbReference type="ARBA" id="ARBA00022980"/>
    </source>
</evidence>
<dbReference type="PANTHER" id="PTHR16276">
    <property type="entry name" value="PENTATRICOPEPTIDE REPEAT DOMAIN-CONTAINING PROTEIN 3"/>
    <property type="match status" value="1"/>
</dbReference>
<dbReference type="AlphaFoldDB" id="A0A1I7W387"/>
<evidence type="ECO:0000256" key="4">
    <source>
        <dbReference type="ARBA" id="ARBA00022737"/>
    </source>
</evidence>
<evidence type="ECO:0000256" key="6">
    <source>
        <dbReference type="ARBA" id="ARBA00022884"/>
    </source>
</evidence>
<dbReference type="eggNOG" id="KOG4422">
    <property type="taxonomic scope" value="Eukaryota"/>
</dbReference>
<evidence type="ECO:0000256" key="12">
    <source>
        <dbReference type="PROSITE-ProRule" id="PRU00708"/>
    </source>
</evidence>
<evidence type="ECO:0000256" key="1">
    <source>
        <dbReference type="ARBA" id="ARBA00004173"/>
    </source>
</evidence>
<dbReference type="GO" id="GO:0005840">
    <property type="term" value="C:ribosome"/>
    <property type="evidence" value="ECO:0007669"/>
    <property type="project" value="UniProtKB-KW"/>
</dbReference>
<dbReference type="GO" id="GO:0043024">
    <property type="term" value="F:ribosomal small subunit binding"/>
    <property type="evidence" value="ECO:0007669"/>
    <property type="project" value="InterPro"/>
</dbReference>
<dbReference type="WBParaSite" id="EN70_9150">
    <property type="protein sequence ID" value="EN70_9150"/>
    <property type="gene ID" value="EN70_9150"/>
</dbReference>
<evidence type="ECO:0000256" key="5">
    <source>
        <dbReference type="ARBA" id="ARBA00022845"/>
    </source>
</evidence>
<keyword evidence="3" id="KW-0699">rRNA-binding</keyword>
<keyword evidence="8" id="KW-0689">Ribosomal protein</keyword>
<gene>
    <name evidence="13 15" type="ORF">LOAG_09745</name>
</gene>
<keyword evidence="10" id="KW-0687">Ribonucleoprotein</keyword>
<dbReference type="GO" id="GO:0019843">
    <property type="term" value="F:rRNA binding"/>
    <property type="evidence" value="ECO:0007669"/>
    <property type="project" value="UniProtKB-KW"/>
</dbReference>
<dbReference type="InterPro" id="IPR002885">
    <property type="entry name" value="PPR_rpt"/>
</dbReference>
<dbReference type="RefSeq" id="XP_003145319.1">
    <property type="nucleotide sequence ID" value="XM_003145271.2"/>
</dbReference>
<proteinExistence type="inferred from homology"/>